<dbReference type="InterPro" id="IPR013113">
    <property type="entry name" value="SIP_FAD-bd"/>
</dbReference>
<dbReference type="InterPro" id="IPR039261">
    <property type="entry name" value="FNR_nucleotide-bd"/>
</dbReference>
<dbReference type="InterPro" id="IPR036188">
    <property type="entry name" value="FAD/NAD-bd_sf"/>
</dbReference>
<feature type="domain" description="SIP-like Rossmann fold" evidence="2">
    <location>
        <begin position="139"/>
        <end position="255"/>
    </location>
</feature>
<dbReference type="SUPFAM" id="SSF51905">
    <property type="entry name" value="FAD/NAD(P)-binding domain"/>
    <property type="match status" value="1"/>
</dbReference>
<name>A0ABQ1L7I1_9BACT</name>
<dbReference type="EMBL" id="BMEC01000001">
    <property type="protein sequence ID" value="GGC20481.1"/>
    <property type="molecule type" value="Genomic_DNA"/>
</dbReference>
<evidence type="ECO:0000259" key="2">
    <source>
        <dbReference type="Pfam" id="PF04954"/>
    </source>
</evidence>
<gene>
    <name evidence="4" type="ORF">GCM10011506_01990</name>
</gene>
<evidence type="ECO:0000259" key="3">
    <source>
        <dbReference type="Pfam" id="PF08021"/>
    </source>
</evidence>
<dbReference type="Pfam" id="PF13738">
    <property type="entry name" value="Pyr_redox_3"/>
    <property type="match status" value="1"/>
</dbReference>
<dbReference type="PRINTS" id="PR00469">
    <property type="entry name" value="PNDRDTASEII"/>
</dbReference>
<dbReference type="PANTHER" id="PTHR30157">
    <property type="entry name" value="FERRIC REDUCTASE, NADPH-DEPENDENT"/>
    <property type="match status" value="1"/>
</dbReference>
<evidence type="ECO:0000313" key="4">
    <source>
        <dbReference type="EMBL" id="GGC20481.1"/>
    </source>
</evidence>
<dbReference type="RefSeq" id="WP_188459939.1">
    <property type="nucleotide sequence ID" value="NZ_BAABHU010000001.1"/>
</dbReference>
<accession>A0ABQ1L7I1</accession>
<dbReference type="Gene3D" id="2.40.30.10">
    <property type="entry name" value="Translation factors"/>
    <property type="match status" value="1"/>
</dbReference>
<reference evidence="5" key="1">
    <citation type="journal article" date="2019" name="Int. J. Syst. Evol. Microbiol.">
        <title>The Global Catalogue of Microorganisms (GCM) 10K type strain sequencing project: providing services to taxonomists for standard genome sequencing and annotation.</title>
        <authorList>
            <consortium name="The Broad Institute Genomics Platform"/>
            <consortium name="The Broad Institute Genome Sequencing Center for Infectious Disease"/>
            <person name="Wu L."/>
            <person name="Ma J."/>
        </authorList>
    </citation>
    <scope>NUCLEOTIDE SEQUENCE [LARGE SCALE GENOMIC DNA]</scope>
    <source>
        <strain evidence="5">CGMCC 1.10832</strain>
    </source>
</reference>
<sequence>MSIQNMKTIQAELTVKRKEYLSPHYIRVFLTGEKVPLFANTTIGVNNKILIPPKGIDRIHFPEFDYEKMQWKPQPDAIRPIVRTYTHRGIDLKNNEIWIDFIAHGEEGPASAWAINAQPGDLLGVLMWDGKTELYPKTENYLLIGDATGLPVLAAILEDLPKTANATCIIEVHGPEDEQPLKSNANAHFTWLYNKNPQKGSRLVEVVKQQSLPPAPHFGYVAAEFSSVKKIRNYLRKEKSWQREDLYAYSYWKAGMTEDKSMKARHQETEEYSMSKMTTTEPHYKVAIIGAGQAGLATSYYLQKSGIKHIVLEKNVIGSSWVAQRWDSFKMNTPNWMTALPEMPLPKATSQQFMTKNEFVDYLNKYVQQFKLPIAEALQVIQLKKQEDSFTIFADNQGKSLEIKADFVVIASGIMNKPKFPKLAQKIPKNILQLHASDYKNPNQLPDGKTLVVGGGQSGCQIAEEIALSGKKVYLASSKVPRAPRRYRGKDIMEWLNIMGIQDTLTQDVKSTPQLQNKQPQSSGVGVFGHTISYQSLHQLGVAILGSFKGINKKAFHFSDNAKENIRFADDTSHSIKENIDGFLSKHPELNTGITEEDEADFPDVDYSSASEVKEINIKQSEITSIIWATGFGYDFSYMSPSLLNDTGSPAHCNGIMNTEHLYCIGFPWLRKKKSGLVFGIQEDAEFLVEKIKNTQRQ</sequence>
<dbReference type="InterPro" id="IPR007037">
    <property type="entry name" value="SIP_rossman_dom"/>
</dbReference>
<dbReference type="PANTHER" id="PTHR30157:SF0">
    <property type="entry name" value="NADPH-DEPENDENT FERRIC-CHELATE REDUCTASE"/>
    <property type="match status" value="1"/>
</dbReference>
<keyword evidence="5" id="KW-1185">Reference proteome</keyword>
<evidence type="ECO:0000313" key="5">
    <source>
        <dbReference type="Proteomes" id="UP000636010"/>
    </source>
</evidence>
<evidence type="ECO:0008006" key="6">
    <source>
        <dbReference type="Google" id="ProtNLM"/>
    </source>
</evidence>
<protein>
    <recommendedName>
        <fullName evidence="6">FAD-dependent oxidoreductase</fullName>
    </recommendedName>
</protein>
<dbReference type="CDD" id="cd06193">
    <property type="entry name" value="siderophore_interacting"/>
    <property type="match status" value="1"/>
</dbReference>
<comment type="caution">
    <text evidence="4">The sequence shown here is derived from an EMBL/GenBank/DDBJ whole genome shotgun (WGS) entry which is preliminary data.</text>
</comment>
<feature type="domain" description="Siderophore-interacting FAD-binding" evidence="3">
    <location>
        <begin position="14"/>
        <end position="126"/>
    </location>
</feature>
<dbReference type="InterPro" id="IPR039374">
    <property type="entry name" value="SIP_fam"/>
</dbReference>
<dbReference type="PRINTS" id="PR00368">
    <property type="entry name" value="FADPNR"/>
</dbReference>
<proteinExistence type="inferred from homology"/>
<dbReference type="Proteomes" id="UP000636010">
    <property type="component" value="Unassembled WGS sequence"/>
</dbReference>
<dbReference type="Gene3D" id="3.40.50.80">
    <property type="entry name" value="Nucleotide-binding domain of ferredoxin-NADP reductase (FNR) module"/>
    <property type="match status" value="1"/>
</dbReference>
<comment type="similarity">
    <text evidence="1">Belongs to the SIP oxidoreductase family.</text>
</comment>
<evidence type="ECO:0000256" key="1">
    <source>
        <dbReference type="ARBA" id="ARBA00035644"/>
    </source>
</evidence>
<dbReference type="Gene3D" id="3.50.50.60">
    <property type="entry name" value="FAD/NAD(P)-binding domain"/>
    <property type="match status" value="2"/>
</dbReference>
<dbReference type="Pfam" id="PF08021">
    <property type="entry name" value="FAD_binding_9"/>
    <property type="match status" value="1"/>
</dbReference>
<dbReference type="Pfam" id="PF04954">
    <property type="entry name" value="SIP"/>
    <property type="match status" value="1"/>
</dbReference>
<organism evidence="4 5">
    <name type="scientific">Marivirga lumbricoides</name>
    <dbReference type="NCBI Taxonomy" id="1046115"/>
    <lineage>
        <taxon>Bacteria</taxon>
        <taxon>Pseudomonadati</taxon>
        <taxon>Bacteroidota</taxon>
        <taxon>Cytophagia</taxon>
        <taxon>Cytophagales</taxon>
        <taxon>Marivirgaceae</taxon>
        <taxon>Marivirga</taxon>
    </lineage>
</organism>